<sequence>MSETQEKLSTLALTTFALNGLFLTVAEQLTAPVGITATRWQVIGAVLKEPLTQSEIARRMGITRQSVRRTSLQLVAEGMLYFTSNPSSRKAMLLHPTEKGYAVVNKISPQHAAFAKQLEDRIGKDKMAEIIDAMTGLRNTLEEIVRS</sequence>
<evidence type="ECO:0000313" key="2">
    <source>
        <dbReference type="Proteomes" id="UP000633731"/>
    </source>
</evidence>
<accession>A0ACC5RR29</accession>
<evidence type="ECO:0000313" key="1">
    <source>
        <dbReference type="EMBL" id="MBK4727119.1"/>
    </source>
</evidence>
<dbReference type="Proteomes" id="UP000633731">
    <property type="component" value="Unassembled WGS sequence"/>
</dbReference>
<comment type="caution">
    <text evidence="1">The sequence shown here is derived from an EMBL/GenBank/DDBJ whole genome shotgun (WGS) entry which is preliminary data.</text>
</comment>
<reference evidence="1" key="1">
    <citation type="submission" date="2021-01" db="EMBL/GenBank/DDBJ databases">
        <title>Draft genome of Pantoea agglomerans Eh 335.</title>
        <authorList>
            <person name="Emsley S.A."/>
            <person name="Oline D.K."/>
            <person name="Saw J.H."/>
            <person name="Ushijima B."/>
            <person name="Videau P."/>
            <person name="Koyack M.J."/>
        </authorList>
    </citation>
    <scope>NUCLEOTIDE SEQUENCE</scope>
    <source>
        <strain evidence="1">Eh 335</strain>
    </source>
</reference>
<dbReference type="EMBL" id="JAEOXF010000012">
    <property type="protein sequence ID" value="MBK4727119.1"/>
    <property type="molecule type" value="Genomic_DNA"/>
</dbReference>
<keyword evidence="2" id="KW-1185">Reference proteome</keyword>
<proteinExistence type="predicted"/>
<gene>
    <name evidence="1" type="ORF">JJL49_17985</name>
</gene>
<organism evidence="1 2">
    <name type="scientific">Enterobacter agglomerans</name>
    <name type="common">Erwinia herbicola</name>
    <name type="synonym">Pantoea agglomerans</name>
    <dbReference type="NCBI Taxonomy" id="549"/>
    <lineage>
        <taxon>Bacteria</taxon>
        <taxon>Pseudomonadati</taxon>
        <taxon>Pseudomonadota</taxon>
        <taxon>Gammaproteobacteria</taxon>
        <taxon>Enterobacterales</taxon>
        <taxon>Erwiniaceae</taxon>
        <taxon>Pantoea</taxon>
        <taxon>Pantoea agglomerans group</taxon>
    </lineage>
</organism>
<protein>
    <submittedName>
        <fullName evidence="1">MarR family transcriptional regulator</fullName>
    </submittedName>
</protein>
<name>A0ACC5RR29_ENTAG</name>